<feature type="transmembrane region" description="Helical" evidence="1">
    <location>
        <begin position="44"/>
        <end position="62"/>
    </location>
</feature>
<gene>
    <name evidence="2" type="ordered locus">UMN179_00419</name>
</gene>
<proteinExistence type="predicted"/>
<dbReference type="STRING" id="1005058.UMN179_00419"/>
<reference evidence="2 3" key="1">
    <citation type="journal article" date="2011" name="J. Bacteriol.">
        <title>Complete genome sequence of Gallibacterium anatis strain UMN179, isolated from a laying hen with peritonitis.</title>
        <authorList>
            <person name="Johnson T.J."/>
            <person name="Fernandez-Alarcon C."/>
            <person name="Bojesen A.M."/>
            <person name="Nolan L.K."/>
            <person name="Trampel D.W."/>
            <person name="Seemann T."/>
        </authorList>
    </citation>
    <scope>NUCLEOTIDE SEQUENCE [LARGE SCALE GENOMIC DNA]</scope>
    <source>
        <strain evidence="2 3">UMN179</strain>
    </source>
</reference>
<dbReference type="EMBL" id="CP002667">
    <property type="protein sequence ID" value="AEC16455.1"/>
    <property type="molecule type" value="Genomic_DNA"/>
</dbReference>
<keyword evidence="1" id="KW-1133">Transmembrane helix</keyword>
<dbReference type="Proteomes" id="UP000006908">
    <property type="component" value="Chromosome"/>
</dbReference>
<evidence type="ECO:0000313" key="2">
    <source>
        <dbReference type="EMBL" id="AEC16455.1"/>
    </source>
</evidence>
<evidence type="ECO:0000256" key="1">
    <source>
        <dbReference type="SAM" id="Phobius"/>
    </source>
</evidence>
<dbReference type="AlphaFoldDB" id="F4HC28"/>
<keyword evidence="1" id="KW-0472">Membrane</keyword>
<organism evidence="2 3">
    <name type="scientific">Gallibacterium anatis (strain UMN179)</name>
    <name type="common">Pasteurella anatis</name>
    <dbReference type="NCBI Taxonomy" id="1005058"/>
    <lineage>
        <taxon>Bacteria</taxon>
        <taxon>Pseudomonadati</taxon>
        <taxon>Pseudomonadota</taxon>
        <taxon>Gammaproteobacteria</taxon>
        <taxon>Pasteurellales</taxon>
        <taxon>Pasteurellaceae</taxon>
        <taxon>Gallibacterium</taxon>
    </lineage>
</organism>
<protein>
    <submittedName>
        <fullName evidence="2">Uncharacterized protein</fullName>
    </submittedName>
</protein>
<name>F4HC28_GALAU</name>
<dbReference type="KEGG" id="gan:UMN179_00419"/>
<keyword evidence="1" id="KW-0812">Transmembrane</keyword>
<sequence>MRNRAFLIVLTTLITFNVAAVVLNLKESGIEWDSNFTFKWHYEVSIYAIKCSAIGIIVDWITKDWFNK</sequence>
<dbReference type="RefSeq" id="WP_013745242.1">
    <property type="nucleotide sequence ID" value="NC_015460.1"/>
</dbReference>
<dbReference type="HOGENOM" id="CLU_2787903_0_0_6"/>
<evidence type="ECO:0000313" key="3">
    <source>
        <dbReference type="Proteomes" id="UP000006908"/>
    </source>
</evidence>
<accession>F4HC28</accession>